<name>A0A0G4GN42_VITBC</name>
<reference evidence="3 4" key="1">
    <citation type="submission" date="2014-11" db="EMBL/GenBank/DDBJ databases">
        <authorList>
            <person name="Zhu J."/>
            <person name="Qi W."/>
            <person name="Song R."/>
        </authorList>
    </citation>
    <scope>NUCLEOTIDE SEQUENCE [LARGE SCALE GENOMIC DNA]</scope>
</reference>
<evidence type="ECO:0000313" key="3">
    <source>
        <dbReference type="EMBL" id="CEM31619.1"/>
    </source>
</evidence>
<evidence type="ECO:0000313" key="4">
    <source>
        <dbReference type="Proteomes" id="UP000041254"/>
    </source>
</evidence>
<evidence type="ECO:0000256" key="1">
    <source>
        <dbReference type="SAM" id="MobiDB-lite"/>
    </source>
</evidence>
<dbReference type="VEuPathDB" id="CryptoDB:Vbra_4559"/>
<dbReference type="InParanoid" id="A0A0G4GN42"/>
<dbReference type="Proteomes" id="UP000041254">
    <property type="component" value="Unassembled WGS sequence"/>
</dbReference>
<keyword evidence="2" id="KW-0472">Membrane</keyword>
<sequence length="505" mass="56179">MSRPRSVMDSAAQTRPASQRRWTAKATHTSARSERSKGAFFEGPFKVRVHGTDPTLEAARFRQVTTVVNLVTMVFMLLLIGIGLLNAGAERLEKIPPIFYDGECLPRFLSISKFVEADLQTTHIPWKQKRWRRYLKSFECDDKLSHTSVALSLKNSKIVTQRWSEEDGDSSTTEESVTFTKAFRVWLSHTQMRIFLIWFRYSGINGKLYWILMCGEETLEMLLQTYRSLLMDGIHPTTGKEIPAGLAYIRISLTFIILMHALMCVVMLLRRKRGYATIGSFSFGFMYSFHAAVHIGALANLHSRGPIHFVATFVPVCLALHELRTLNGLLLCKGFLLWKKVLDDVDEAITSCRVYSRRPTSGFGTRSRSWTPGRSPIASLPAERSPVSPLSTVDGTPANKGIPREGIPQSTRGLRRRQSVKASGAGRNPSDALPQISLTTPGDTPSSVWSPTGADIDASDAASMGRMCRSGGPLGASYPPSIITPKPCQLPHLRHHTQETSLRDS</sequence>
<feature type="region of interest" description="Disordered" evidence="1">
    <location>
        <begin position="359"/>
        <end position="505"/>
    </location>
</feature>
<keyword evidence="4" id="KW-1185">Reference proteome</keyword>
<evidence type="ECO:0008006" key="5">
    <source>
        <dbReference type="Google" id="ProtNLM"/>
    </source>
</evidence>
<feature type="compositionally biased region" description="Polar residues" evidence="1">
    <location>
        <begin position="11"/>
        <end position="30"/>
    </location>
</feature>
<feature type="transmembrane region" description="Helical" evidence="2">
    <location>
        <begin position="281"/>
        <end position="299"/>
    </location>
</feature>
<accession>A0A0G4GN42</accession>
<gene>
    <name evidence="3" type="ORF">Vbra_4559</name>
</gene>
<keyword evidence="2" id="KW-1133">Transmembrane helix</keyword>
<organism evidence="3 4">
    <name type="scientific">Vitrella brassicaformis (strain CCMP3155)</name>
    <dbReference type="NCBI Taxonomy" id="1169540"/>
    <lineage>
        <taxon>Eukaryota</taxon>
        <taxon>Sar</taxon>
        <taxon>Alveolata</taxon>
        <taxon>Colpodellida</taxon>
        <taxon>Vitrellaceae</taxon>
        <taxon>Vitrella</taxon>
    </lineage>
</organism>
<protein>
    <recommendedName>
        <fullName evidence="5">Transmembrane protein</fullName>
    </recommendedName>
</protein>
<feature type="transmembrane region" description="Helical" evidence="2">
    <location>
        <begin position="64"/>
        <end position="85"/>
    </location>
</feature>
<dbReference type="AlphaFoldDB" id="A0A0G4GN42"/>
<evidence type="ECO:0000256" key="2">
    <source>
        <dbReference type="SAM" id="Phobius"/>
    </source>
</evidence>
<feature type="transmembrane region" description="Helical" evidence="2">
    <location>
        <begin position="247"/>
        <end position="269"/>
    </location>
</feature>
<feature type="compositionally biased region" description="Polar residues" evidence="1">
    <location>
        <begin position="436"/>
        <end position="450"/>
    </location>
</feature>
<feature type="compositionally biased region" description="Basic and acidic residues" evidence="1">
    <location>
        <begin position="496"/>
        <end position="505"/>
    </location>
</feature>
<feature type="region of interest" description="Disordered" evidence="1">
    <location>
        <begin position="1"/>
        <end position="35"/>
    </location>
</feature>
<proteinExistence type="predicted"/>
<keyword evidence="2" id="KW-0812">Transmembrane</keyword>
<dbReference type="EMBL" id="CDMY01000730">
    <property type="protein sequence ID" value="CEM31619.1"/>
    <property type="molecule type" value="Genomic_DNA"/>
</dbReference>
<feature type="compositionally biased region" description="Polar residues" evidence="1">
    <location>
        <begin position="359"/>
        <end position="372"/>
    </location>
</feature>